<reference evidence="2" key="2">
    <citation type="submission" date="2011-03" db="EMBL/GenBank/DDBJ databases">
        <title>The complete genome of Desulfobacca acetoxidans DSM 11109.</title>
        <authorList>
            <consortium name="US DOE Joint Genome Institute (JGI-PGF)"/>
            <person name="Lucas S."/>
            <person name="Copeland A."/>
            <person name="Lapidus A."/>
            <person name="Bruce D."/>
            <person name="Goodwin L."/>
            <person name="Pitluck S."/>
            <person name="Peters L."/>
            <person name="Kyrpides N."/>
            <person name="Mavromatis K."/>
            <person name="Ivanova N."/>
            <person name="Ovchinnikova G."/>
            <person name="Teshima H."/>
            <person name="Detter J.C."/>
            <person name="Han C."/>
            <person name="Land M."/>
            <person name="Hauser L."/>
            <person name="Markowitz V."/>
            <person name="Cheng J.-F."/>
            <person name="Hugenholtz P."/>
            <person name="Woyke T."/>
            <person name="Wu D."/>
            <person name="Spring S."/>
            <person name="Schueler E."/>
            <person name="Brambilla E."/>
            <person name="Klenk H.-P."/>
            <person name="Eisen J.A."/>
        </authorList>
    </citation>
    <scope>NUCLEOTIDE SEQUENCE [LARGE SCALE GENOMIC DNA]</scope>
    <source>
        <strain evidence="2">ATCC 700848 / DSM 11109 / ASRB2</strain>
    </source>
</reference>
<evidence type="ECO:0000313" key="1">
    <source>
        <dbReference type="EMBL" id="AEB08773.1"/>
    </source>
</evidence>
<accession>F2NH02</accession>
<dbReference type="HOGENOM" id="CLU_537178_0_0_7"/>
<protein>
    <submittedName>
        <fullName evidence="1">Uncharacterized protein</fullName>
    </submittedName>
</protein>
<dbReference type="EMBL" id="CP002629">
    <property type="protein sequence ID" value="AEB08773.1"/>
    <property type="molecule type" value="Genomic_DNA"/>
</dbReference>
<dbReference type="eggNOG" id="COG0470">
    <property type="taxonomic scope" value="Bacteria"/>
</dbReference>
<dbReference type="STRING" id="880072.Desac_0899"/>
<keyword evidence="2" id="KW-1185">Reference proteome</keyword>
<reference evidence="1 2" key="1">
    <citation type="journal article" date="2011" name="Stand. Genomic Sci.">
        <title>Complete genome sequence of the acetate-degrading sulfate reducer Desulfobacca acetoxidans type strain (ASRB2).</title>
        <authorList>
            <person name="Goker M."/>
            <person name="Teshima H."/>
            <person name="Lapidus A."/>
            <person name="Nolan M."/>
            <person name="Lucas S."/>
            <person name="Hammon N."/>
            <person name="Deshpande S."/>
            <person name="Cheng J.F."/>
            <person name="Tapia R."/>
            <person name="Han C."/>
            <person name="Goodwin L."/>
            <person name="Pitluck S."/>
            <person name="Huntemann M."/>
            <person name="Liolios K."/>
            <person name="Ivanova N."/>
            <person name="Pagani I."/>
            <person name="Mavromatis K."/>
            <person name="Ovchinikova G."/>
            <person name="Pati A."/>
            <person name="Chen A."/>
            <person name="Palaniappan K."/>
            <person name="Land M."/>
            <person name="Hauser L."/>
            <person name="Brambilla E.M."/>
            <person name="Rohde M."/>
            <person name="Spring S."/>
            <person name="Detter J.C."/>
            <person name="Woyke T."/>
            <person name="Bristow J."/>
            <person name="Eisen J.A."/>
            <person name="Markowitz V."/>
            <person name="Hugenholtz P."/>
            <person name="Kyrpides N.C."/>
            <person name="Klenk H.P."/>
        </authorList>
    </citation>
    <scope>NUCLEOTIDE SEQUENCE [LARGE SCALE GENOMIC DNA]</scope>
    <source>
        <strain evidence="2">ATCC 700848 / DSM 11109 / ASRB2</strain>
    </source>
</reference>
<dbReference type="KEGG" id="dao:Desac_0899"/>
<name>F2NH02_DESAR</name>
<organism evidence="1 2">
    <name type="scientific">Desulfobacca acetoxidans (strain ATCC 700848 / DSM 11109 / ASRB2)</name>
    <dbReference type="NCBI Taxonomy" id="880072"/>
    <lineage>
        <taxon>Bacteria</taxon>
        <taxon>Pseudomonadati</taxon>
        <taxon>Thermodesulfobacteriota</taxon>
        <taxon>Desulfobaccia</taxon>
        <taxon>Desulfobaccales</taxon>
        <taxon>Desulfobaccaceae</taxon>
        <taxon>Desulfobacca</taxon>
    </lineage>
</organism>
<evidence type="ECO:0000313" key="2">
    <source>
        <dbReference type="Proteomes" id="UP000000483"/>
    </source>
</evidence>
<proteinExistence type="predicted"/>
<sequence>MNQAPVIPLSLGPTIDRIVENLAKGHDTALIAPPGCGASTFLDHLLEKFANQRSLICRFVNHSQAEVTETIAAIKTFAADPSKIAPKVVILDNTAKLLPDDFKELLGVLQEQRRLAEFQCLWIGPLDSRAVYQDFGFRLHSVPKSHVSFPILLRDEILAIYRAIASANSCTWGEAILFLMLDFCGNDLSLVKGATEYFYGNWGERLYDQSVWDRLSEWLEQDATVEAYRQRLQNLPDKCQQYLKLFRLGGKPISSRMEFYEEVDDALRTFCLQGFLVHNFIPGFYQLRNLTVRMLIHEGLQPEIIFRRATNERVAQLLQDVESMLRSVLLSVFHTLGEERVRGYLVKRQSEQEFIPSDLNRELLQWAREQGVPDLRESLSELINRHRLSFKEKNSLWSRIEHLIRQEGLIDTDDQSSTYLRYVDYLTFGELGAAILDNVGEVFPGLTTQPDSKKQDLIARWREYISRVRRLRNQVAHLRNVSFQDVEDLVNVVGYMRKDLIAYAAWR</sequence>
<dbReference type="RefSeq" id="WP_013705886.1">
    <property type="nucleotide sequence ID" value="NC_015388.1"/>
</dbReference>
<dbReference type="InterPro" id="IPR027417">
    <property type="entry name" value="P-loop_NTPase"/>
</dbReference>
<dbReference type="AlphaFoldDB" id="F2NH02"/>
<dbReference type="SUPFAM" id="SSF52540">
    <property type="entry name" value="P-loop containing nucleoside triphosphate hydrolases"/>
    <property type="match status" value="1"/>
</dbReference>
<dbReference type="Proteomes" id="UP000000483">
    <property type="component" value="Chromosome"/>
</dbReference>
<gene>
    <name evidence="1" type="ordered locus">Desac_0899</name>
</gene>